<feature type="domain" description="Death" evidence="1">
    <location>
        <begin position="60"/>
        <end position="102"/>
    </location>
</feature>
<name>A0ABR1PT18_9PEZI</name>
<dbReference type="InterPro" id="IPR000488">
    <property type="entry name" value="Death_dom"/>
</dbReference>
<dbReference type="PROSITE" id="PS50017">
    <property type="entry name" value="DEATH_DOMAIN"/>
    <property type="match status" value="1"/>
</dbReference>
<reference evidence="2 3" key="1">
    <citation type="submission" date="2023-01" db="EMBL/GenBank/DDBJ databases">
        <title>Analysis of 21 Apiospora genomes using comparative genomics revels a genus with tremendous synthesis potential of carbohydrate active enzymes and secondary metabolites.</title>
        <authorList>
            <person name="Sorensen T."/>
        </authorList>
    </citation>
    <scope>NUCLEOTIDE SEQUENCE [LARGE SCALE GENOMIC DNA]</scope>
    <source>
        <strain evidence="2 3">CBS 24483</strain>
    </source>
</reference>
<evidence type="ECO:0000259" key="1">
    <source>
        <dbReference type="PROSITE" id="PS50017"/>
    </source>
</evidence>
<organism evidence="2 3">
    <name type="scientific">Apiospora aurea</name>
    <dbReference type="NCBI Taxonomy" id="335848"/>
    <lineage>
        <taxon>Eukaryota</taxon>
        <taxon>Fungi</taxon>
        <taxon>Dikarya</taxon>
        <taxon>Ascomycota</taxon>
        <taxon>Pezizomycotina</taxon>
        <taxon>Sordariomycetes</taxon>
        <taxon>Xylariomycetidae</taxon>
        <taxon>Amphisphaeriales</taxon>
        <taxon>Apiosporaceae</taxon>
        <taxon>Apiospora</taxon>
    </lineage>
</organism>
<accession>A0ABR1PT18</accession>
<keyword evidence="3" id="KW-1185">Reference proteome</keyword>
<dbReference type="Proteomes" id="UP001391051">
    <property type="component" value="Unassembled WGS sequence"/>
</dbReference>
<evidence type="ECO:0000313" key="2">
    <source>
        <dbReference type="EMBL" id="KAK7937594.1"/>
    </source>
</evidence>
<evidence type="ECO:0000313" key="3">
    <source>
        <dbReference type="Proteomes" id="UP001391051"/>
    </source>
</evidence>
<dbReference type="EMBL" id="JAQQWE010000010">
    <property type="protein sequence ID" value="KAK7937594.1"/>
    <property type="molecule type" value="Genomic_DNA"/>
</dbReference>
<dbReference type="RefSeq" id="XP_066692922.1">
    <property type="nucleotide sequence ID" value="XM_066850684.1"/>
</dbReference>
<dbReference type="GeneID" id="92083746"/>
<protein>
    <submittedName>
        <fullName evidence="2">Nitrate assimilation regulatory protein nirA</fullName>
    </submittedName>
</protein>
<sequence>MCLTQSSALQYSSGLRIFDPVSSDYTIRWNSLRYDRPSKGSLETRNKAPRSAPFSKPVPLARRVKPSVLETDRVDLPLEQADQLLQRWRSSDGRIGSLPNLLHVQTESESIPASVSRPQFLPPLELTASLVNAFFSGSDKLFHVFSEEQIAQYSRICYDGDSPKDEGDVCCLLAVAAVGAHYGHEVIDTLSQPWRTFYDLARGHFKAVQGTRPVDAIKVSAMLCLVTQRKLLDMLLRPEHPTEKGLELYGKTPLDPGRPEWVELRRTKRALVSMLSWLSTWFSDEWGTTLWKRLSGWMIDTQNTELEYNTSTNVEESVQNEMLQVSLLNAQTGQKLRSSEELTAHSLQSSKNKLQTWYDALPLGMGLGAIFTHDELANGTDAPEDAKMGATHCLGVLESCSQLDPVAAQAYTQLFSASRILDILRTKSNLTGFPAAEALRKSISAAMLNMLESPNAPAPDYSRDLIDFLCSVYEV</sequence>
<comment type="caution">
    <text evidence="2">The sequence shown here is derived from an EMBL/GenBank/DDBJ whole genome shotgun (WGS) entry which is preliminary data.</text>
</comment>
<proteinExistence type="predicted"/>
<dbReference type="CDD" id="cd12148">
    <property type="entry name" value="fungal_TF_MHR"/>
    <property type="match status" value="1"/>
</dbReference>
<gene>
    <name evidence="2" type="ORF">PG986_014462</name>
</gene>